<evidence type="ECO:0000313" key="1">
    <source>
        <dbReference type="EMBL" id="KAE8150581.1"/>
    </source>
</evidence>
<reference evidence="1 2" key="1">
    <citation type="submission" date="2019-04" db="EMBL/GenBank/DDBJ databases">
        <title>Friends and foes A comparative genomics study of 23 Aspergillus species from section Flavi.</title>
        <authorList>
            <consortium name="DOE Joint Genome Institute"/>
            <person name="Kjaerbolling I."/>
            <person name="Vesth T."/>
            <person name="Frisvad J.C."/>
            <person name="Nybo J.L."/>
            <person name="Theobald S."/>
            <person name="Kildgaard S."/>
            <person name="Isbrandt T."/>
            <person name="Kuo A."/>
            <person name="Sato A."/>
            <person name="Lyhne E.K."/>
            <person name="Kogle M.E."/>
            <person name="Wiebenga A."/>
            <person name="Kun R.S."/>
            <person name="Lubbers R.J."/>
            <person name="Makela M.R."/>
            <person name="Barry K."/>
            <person name="Chovatia M."/>
            <person name="Clum A."/>
            <person name="Daum C."/>
            <person name="Haridas S."/>
            <person name="He G."/>
            <person name="LaButti K."/>
            <person name="Lipzen A."/>
            <person name="Mondo S."/>
            <person name="Riley R."/>
            <person name="Salamov A."/>
            <person name="Simmons B.A."/>
            <person name="Magnuson J.K."/>
            <person name="Henrissat B."/>
            <person name="Mortensen U.H."/>
            <person name="Larsen T.O."/>
            <person name="Devries R.P."/>
            <person name="Grigoriev I.V."/>
            <person name="Machida M."/>
            <person name="Baker S.E."/>
            <person name="Andersen M.R."/>
        </authorList>
    </citation>
    <scope>NUCLEOTIDE SEQUENCE [LARGE SCALE GENOMIC DNA]</scope>
    <source>
        <strain evidence="1 2">IBT 18842</strain>
    </source>
</reference>
<proteinExistence type="predicted"/>
<gene>
    <name evidence="1" type="ORF">BDV25DRAFT_108046</name>
</gene>
<dbReference type="Proteomes" id="UP000325780">
    <property type="component" value="Unassembled WGS sequence"/>
</dbReference>
<dbReference type="OrthoDB" id="2104739at2759"/>
<evidence type="ECO:0000313" key="2">
    <source>
        <dbReference type="Proteomes" id="UP000325780"/>
    </source>
</evidence>
<protein>
    <submittedName>
        <fullName evidence="1">Uncharacterized protein</fullName>
    </submittedName>
</protein>
<keyword evidence="2" id="KW-1185">Reference proteome</keyword>
<accession>A0A5N6TWY1</accession>
<organism evidence="1 2">
    <name type="scientific">Aspergillus avenaceus</name>
    <dbReference type="NCBI Taxonomy" id="36643"/>
    <lineage>
        <taxon>Eukaryota</taxon>
        <taxon>Fungi</taxon>
        <taxon>Dikarya</taxon>
        <taxon>Ascomycota</taxon>
        <taxon>Pezizomycotina</taxon>
        <taxon>Eurotiomycetes</taxon>
        <taxon>Eurotiomycetidae</taxon>
        <taxon>Eurotiales</taxon>
        <taxon>Aspergillaceae</taxon>
        <taxon>Aspergillus</taxon>
        <taxon>Aspergillus subgen. Circumdati</taxon>
    </lineage>
</organism>
<name>A0A5N6TWY1_ASPAV</name>
<dbReference type="EMBL" id="ML742090">
    <property type="protein sequence ID" value="KAE8150581.1"/>
    <property type="molecule type" value="Genomic_DNA"/>
</dbReference>
<sequence>MENEVSEKDEFLNLFFSYIRQDLLLEEQSGLDQILSHLSGHSGWSAEEENVLSGSLLMFAKYLVDNFFLPLKALAGKTPQPTPALSHVRTPETATGTPQRVSNLRRDCLTRDRHRCVITRKFDAQEGQNRYKRDGQNVRDDDGKSLLPERDRMAYLDVAHIIPHSLMSLTSEEGERRLVSGHTLGIFRI</sequence>
<dbReference type="AlphaFoldDB" id="A0A5N6TWY1"/>